<dbReference type="EMBL" id="KQ030808">
    <property type="protein sequence ID" value="KJZ68817.1"/>
    <property type="molecule type" value="Genomic_DNA"/>
</dbReference>
<dbReference type="AlphaFoldDB" id="A0A0F7ZWE2"/>
<gene>
    <name evidence="3" type="ORF">HIM_11791</name>
</gene>
<dbReference type="Pfam" id="PF10551">
    <property type="entry name" value="MULE"/>
    <property type="match status" value="1"/>
</dbReference>
<proteinExistence type="predicted"/>
<feature type="compositionally biased region" description="Polar residues" evidence="1">
    <location>
        <begin position="631"/>
        <end position="645"/>
    </location>
</feature>
<evidence type="ECO:0000313" key="4">
    <source>
        <dbReference type="Proteomes" id="UP000054481"/>
    </source>
</evidence>
<protein>
    <recommendedName>
        <fullName evidence="2">MULE transposase domain-containing protein</fullName>
    </recommendedName>
</protein>
<reference evidence="3 4" key="1">
    <citation type="journal article" date="2014" name="Genome Biol. Evol.">
        <title>Comparative genomics and transcriptomics analyses reveal divergent lifestyle features of nematode endoparasitic fungus Hirsutella minnesotensis.</title>
        <authorList>
            <person name="Lai Y."/>
            <person name="Liu K."/>
            <person name="Zhang X."/>
            <person name="Zhang X."/>
            <person name="Li K."/>
            <person name="Wang N."/>
            <person name="Shu C."/>
            <person name="Wu Y."/>
            <person name="Wang C."/>
            <person name="Bushley K.E."/>
            <person name="Xiang M."/>
            <person name="Liu X."/>
        </authorList>
    </citation>
    <scope>NUCLEOTIDE SEQUENCE [LARGE SCALE GENOMIC DNA]</scope>
    <source>
        <strain evidence="3 4">3608</strain>
    </source>
</reference>
<evidence type="ECO:0000256" key="1">
    <source>
        <dbReference type="SAM" id="MobiDB-lite"/>
    </source>
</evidence>
<name>A0A0F7ZWE2_9HYPO</name>
<dbReference type="PANTHER" id="PTHR47718:SF3">
    <property type="entry name" value="PROTEIN FAR1-RELATED SEQUENCE 5-LIKE"/>
    <property type="match status" value="1"/>
</dbReference>
<keyword evidence="4" id="KW-1185">Reference proteome</keyword>
<feature type="compositionally biased region" description="Basic and acidic residues" evidence="1">
    <location>
        <begin position="646"/>
        <end position="657"/>
    </location>
</feature>
<dbReference type="OrthoDB" id="5095644at2759"/>
<evidence type="ECO:0000259" key="2">
    <source>
        <dbReference type="Pfam" id="PF10551"/>
    </source>
</evidence>
<feature type="domain" description="MULE transposase" evidence="2">
    <location>
        <begin position="176"/>
        <end position="261"/>
    </location>
</feature>
<dbReference type="Proteomes" id="UP000054481">
    <property type="component" value="Unassembled WGS sequence"/>
</dbReference>
<dbReference type="PANTHER" id="PTHR47718">
    <property type="entry name" value="OS01G0519700 PROTEIN"/>
    <property type="match status" value="1"/>
</dbReference>
<dbReference type="InterPro" id="IPR018289">
    <property type="entry name" value="MULE_transposase_dom"/>
</dbReference>
<sequence length="657" mass="74914">MGIAESSAIPGPDKLERARLREQVNSGGADDYIGRTVRFESALDFAQEQAKFDTQLALDISHSAHPVHRRLTASVKATIEATSRRVGIRARDVRGIVKEKHPGTLYTGRDIYNARALLRREKLGGLGPTAALIKLFDERGIPYIVKWSSTEPDRLVGLIWIFPYCLRMWKRFPETMSFDNTYNTNRFKLPLFQVTGQTCLKSVYNAAFGLIDNEKREGFQFLAEGIRQLNEKHDIPLPEVVITDYFPDSQQQICIHHINSNVLLNAKRRWKGVKKDDHSDDSSSSSGQTHIALTSGDIEAVLSVGDHGDRPLRNDRTMPVPHNYRGVLEMWKYVAFARTKEDYEKAWVRLCEEFNDQQAILTYLYKTYLPVSAQWAYYSIKKYRNFGVRVTSGTEASNNNVKSYLLNGMSHLYGLVEAIEAMLVDQERDFIDNYLGELRIVMSQPGLNLLAKEHRHALRSIPSSSCLWPEPIGNCTDECTVSWQLGIPCRHTIYNKLEAGTFLTKWDVHPRWHLREPTSRDPYRRILDPKIATTLRGRPKNTTEPVPEAMAVKRLGRECRGGRAAVGKINTDREPRNKTFALGPGKQTGVRHAGHRRQPSVRRRRSEWETISDDEEPEPPSKRRCRSSRKWPTTSAPTAVSSFGSKENRGDCIHVRM</sequence>
<accession>A0A0F7ZWE2</accession>
<evidence type="ECO:0000313" key="3">
    <source>
        <dbReference type="EMBL" id="KJZ68817.1"/>
    </source>
</evidence>
<organism evidence="3 4">
    <name type="scientific">Hirsutella minnesotensis 3608</name>
    <dbReference type="NCBI Taxonomy" id="1043627"/>
    <lineage>
        <taxon>Eukaryota</taxon>
        <taxon>Fungi</taxon>
        <taxon>Dikarya</taxon>
        <taxon>Ascomycota</taxon>
        <taxon>Pezizomycotina</taxon>
        <taxon>Sordariomycetes</taxon>
        <taxon>Hypocreomycetidae</taxon>
        <taxon>Hypocreales</taxon>
        <taxon>Ophiocordycipitaceae</taxon>
        <taxon>Hirsutella</taxon>
    </lineage>
</organism>
<feature type="compositionally biased region" description="Basic residues" evidence="1">
    <location>
        <begin position="592"/>
        <end position="605"/>
    </location>
</feature>
<feature type="region of interest" description="Disordered" evidence="1">
    <location>
        <begin position="563"/>
        <end position="657"/>
    </location>
</feature>